<name>A0ACB8EF83_9SAUR</name>
<dbReference type="Proteomes" id="UP000827872">
    <property type="component" value="Linkage Group LG03"/>
</dbReference>
<sequence length="112" mass="12611">MIGVLIPEKMLSEFKFVQRGLGPERGPGEDAYDVDREELFHVDQERREVVRRLPEFEHFGGFSIPSSLANMAVLRSNLDIVMRRSNNTPAQNGIPPYRAEAPGPFPYAPTPS</sequence>
<accession>A0ACB8EF83</accession>
<keyword evidence="2" id="KW-1185">Reference proteome</keyword>
<proteinExistence type="predicted"/>
<organism evidence="1 2">
    <name type="scientific">Sphaerodactylus townsendi</name>
    <dbReference type="NCBI Taxonomy" id="933632"/>
    <lineage>
        <taxon>Eukaryota</taxon>
        <taxon>Metazoa</taxon>
        <taxon>Chordata</taxon>
        <taxon>Craniata</taxon>
        <taxon>Vertebrata</taxon>
        <taxon>Euteleostomi</taxon>
        <taxon>Lepidosauria</taxon>
        <taxon>Squamata</taxon>
        <taxon>Bifurcata</taxon>
        <taxon>Gekkota</taxon>
        <taxon>Sphaerodactylidae</taxon>
        <taxon>Sphaerodactylus</taxon>
    </lineage>
</organism>
<evidence type="ECO:0000313" key="2">
    <source>
        <dbReference type="Proteomes" id="UP000827872"/>
    </source>
</evidence>
<comment type="caution">
    <text evidence="1">The sequence shown here is derived from an EMBL/GenBank/DDBJ whole genome shotgun (WGS) entry which is preliminary data.</text>
</comment>
<dbReference type="EMBL" id="CM037616">
    <property type="protein sequence ID" value="KAH7991073.1"/>
    <property type="molecule type" value="Genomic_DNA"/>
</dbReference>
<reference evidence="1" key="1">
    <citation type="submission" date="2021-08" db="EMBL/GenBank/DDBJ databases">
        <title>The first chromosome-level gecko genome reveals the dynamic sex chromosomes of Neotropical dwarf geckos (Sphaerodactylidae: Sphaerodactylus).</title>
        <authorList>
            <person name="Pinto B.J."/>
            <person name="Keating S.E."/>
            <person name="Gamble T."/>
        </authorList>
    </citation>
    <scope>NUCLEOTIDE SEQUENCE</scope>
    <source>
        <strain evidence="1">TG3544</strain>
    </source>
</reference>
<protein>
    <submittedName>
        <fullName evidence="1">Uncharacterized protein</fullName>
    </submittedName>
</protein>
<gene>
    <name evidence="1" type="ORF">K3G42_000737</name>
</gene>
<evidence type="ECO:0000313" key="1">
    <source>
        <dbReference type="EMBL" id="KAH7991073.1"/>
    </source>
</evidence>